<organism evidence="2 3">
    <name type="scientific">Erwinia phage vB_EamM_Stratton</name>
    <dbReference type="NCBI Taxonomy" id="1883378"/>
    <lineage>
        <taxon>Viruses</taxon>
        <taxon>Duplodnaviria</taxon>
        <taxon>Heunggongvirae</taxon>
        <taxon>Uroviricota</taxon>
        <taxon>Caudoviricetes</taxon>
        <taxon>Chimalliviridae</taxon>
        <taxon>Erskinevirus</taxon>
        <taxon>Erskinevirus EaH2</taxon>
    </lineage>
</organism>
<proteinExistence type="predicted"/>
<sequence>MIRVLGLLFKVALLAGVAVVCGVVGAVTALTQGWF</sequence>
<keyword evidence="1" id="KW-0812">Transmembrane</keyword>
<evidence type="ECO:0000256" key="1">
    <source>
        <dbReference type="SAM" id="Phobius"/>
    </source>
</evidence>
<keyword evidence="1" id="KW-0472">Membrane</keyword>
<gene>
    <name evidence="2" type="ORF">STRATTON_211</name>
</gene>
<keyword evidence="1" id="KW-1133">Transmembrane helix</keyword>
<protein>
    <submittedName>
        <fullName evidence="2">Uncharacterized protein</fullName>
    </submittedName>
</protein>
<reference evidence="3" key="1">
    <citation type="submission" date="2016-06" db="EMBL/GenBank/DDBJ databases">
        <authorList>
            <person name="Berg J.A."/>
            <person name="Stratton M.L."/>
            <person name="Esplin I.D."/>
            <person name="Jensen G.L."/>
            <person name="Merrill B.D."/>
            <person name="Breakwell D.P."/>
            <person name="Hope S."/>
            <person name="Grose J.H."/>
        </authorList>
    </citation>
    <scope>NUCLEOTIDE SEQUENCE [LARGE SCALE GENOMIC DNA]</scope>
</reference>
<name>A0A1B2IH94_9CAUD</name>
<evidence type="ECO:0000313" key="3">
    <source>
        <dbReference type="Proteomes" id="UP000221949"/>
    </source>
</evidence>
<evidence type="ECO:0000313" key="2">
    <source>
        <dbReference type="EMBL" id="ANZ50636.1"/>
    </source>
</evidence>
<feature type="transmembrane region" description="Helical" evidence="1">
    <location>
        <begin position="7"/>
        <end position="30"/>
    </location>
</feature>
<accession>A0A1B2IH94</accession>
<dbReference type="EMBL" id="KX397373">
    <property type="protein sequence ID" value="ANZ50636.1"/>
    <property type="molecule type" value="Genomic_DNA"/>
</dbReference>
<dbReference type="Proteomes" id="UP000221949">
    <property type="component" value="Segment"/>
</dbReference>